<dbReference type="Pfam" id="PF00665">
    <property type="entry name" value="rve"/>
    <property type="match status" value="1"/>
</dbReference>
<evidence type="ECO:0008006" key="21">
    <source>
        <dbReference type="Google" id="ProtNLM"/>
    </source>
</evidence>
<keyword evidence="6" id="KW-0255">Endonuclease</keyword>
<dbReference type="EMBL" id="AVOT02037394">
    <property type="protein sequence ID" value="MBW0532077.1"/>
    <property type="molecule type" value="Genomic_DNA"/>
</dbReference>
<keyword evidence="20" id="KW-1185">Reference proteome</keyword>
<dbReference type="SMART" id="SM00343">
    <property type="entry name" value="ZnF_C2HC"/>
    <property type="match status" value="1"/>
</dbReference>
<dbReference type="Gene3D" id="4.10.60.10">
    <property type="entry name" value="Zinc finger, CCHC-type"/>
    <property type="match status" value="1"/>
</dbReference>
<evidence type="ECO:0000256" key="12">
    <source>
        <dbReference type="ARBA" id="ARBA00022932"/>
    </source>
</evidence>
<keyword evidence="10" id="KW-0229">DNA integration</keyword>
<dbReference type="GO" id="GO:0008270">
    <property type="term" value="F:zinc ion binding"/>
    <property type="evidence" value="ECO:0007669"/>
    <property type="project" value="UniProtKB-KW"/>
</dbReference>
<dbReference type="InterPro" id="IPR001878">
    <property type="entry name" value="Znf_CCHC"/>
</dbReference>
<dbReference type="Proteomes" id="UP000765509">
    <property type="component" value="Unassembled WGS sequence"/>
</dbReference>
<evidence type="ECO:0000259" key="17">
    <source>
        <dbReference type="PROSITE" id="PS50158"/>
    </source>
</evidence>
<evidence type="ECO:0000256" key="9">
    <source>
        <dbReference type="ARBA" id="ARBA00022884"/>
    </source>
</evidence>
<comment type="catalytic activity">
    <reaction evidence="14">
        <text>DNA(n) + a 2'-deoxyribonucleoside 5'-triphosphate = DNA(n+1) + diphosphate</text>
        <dbReference type="Rhea" id="RHEA:22508"/>
        <dbReference type="Rhea" id="RHEA-COMP:17339"/>
        <dbReference type="Rhea" id="RHEA-COMP:17340"/>
        <dbReference type="ChEBI" id="CHEBI:33019"/>
        <dbReference type="ChEBI" id="CHEBI:61560"/>
        <dbReference type="ChEBI" id="CHEBI:173112"/>
        <dbReference type="EC" id="2.7.7.49"/>
    </reaction>
</comment>
<organism evidence="19 20">
    <name type="scientific">Austropuccinia psidii MF-1</name>
    <dbReference type="NCBI Taxonomy" id="1389203"/>
    <lineage>
        <taxon>Eukaryota</taxon>
        <taxon>Fungi</taxon>
        <taxon>Dikarya</taxon>
        <taxon>Basidiomycota</taxon>
        <taxon>Pucciniomycotina</taxon>
        <taxon>Pucciniomycetes</taxon>
        <taxon>Pucciniales</taxon>
        <taxon>Sphaerophragmiaceae</taxon>
        <taxon>Austropuccinia</taxon>
    </lineage>
</organism>
<keyword evidence="16" id="KW-0862">Zinc</keyword>
<dbReference type="GO" id="GO:0015074">
    <property type="term" value="P:DNA integration"/>
    <property type="evidence" value="ECO:0007669"/>
    <property type="project" value="UniProtKB-KW"/>
</dbReference>
<keyword evidence="5" id="KW-0479">Metal-binding</keyword>
<evidence type="ECO:0000256" key="6">
    <source>
        <dbReference type="ARBA" id="ARBA00022759"/>
    </source>
</evidence>
<dbReference type="SUPFAM" id="SSF53098">
    <property type="entry name" value="Ribonuclease H-like"/>
    <property type="match status" value="1"/>
</dbReference>
<evidence type="ECO:0000256" key="1">
    <source>
        <dbReference type="ARBA" id="ARBA00022578"/>
    </source>
</evidence>
<keyword evidence="4" id="KW-0540">Nuclease</keyword>
<evidence type="ECO:0000313" key="19">
    <source>
        <dbReference type="EMBL" id="MBW0532077.1"/>
    </source>
</evidence>
<accession>A0A9Q3I9I4</accession>
<keyword evidence="2" id="KW-0507">mRNA processing</keyword>
<keyword evidence="1" id="KW-0815">Transposition</keyword>
<keyword evidence="9" id="KW-0694">RNA-binding</keyword>
<evidence type="ECO:0000256" key="14">
    <source>
        <dbReference type="ARBA" id="ARBA00048173"/>
    </source>
</evidence>
<evidence type="ECO:0000256" key="10">
    <source>
        <dbReference type="ARBA" id="ARBA00022908"/>
    </source>
</evidence>
<comment type="catalytic activity">
    <reaction evidence="15">
        <text>DNA(n) + a 2'-deoxyribonucleoside 5'-triphosphate = DNA(n+1) + diphosphate</text>
        <dbReference type="Rhea" id="RHEA:22508"/>
        <dbReference type="Rhea" id="RHEA-COMP:17339"/>
        <dbReference type="Rhea" id="RHEA-COMP:17340"/>
        <dbReference type="ChEBI" id="CHEBI:33019"/>
        <dbReference type="ChEBI" id="CHEBI:61560"/>
        <dbReference type="ChEBI" id="CHEBI:173112"/>
        <dbReference type="EC" id="2.7.7.7"/>
    </reaction>
</comment>
<feature type="domain" description="Integrase catalytic" evidence="18">
    <location>
        <begin position="214"/>
        <end position="365"/>
    </location>
</feature>
<evidence type="ECO:0000256" key="15">
    <source>
        <dbReference type="ARBA" id="ARBA00049244"/>
    </source>
</evidence>
<proteinExistence type="predicted"/>
<dbReference type="GO" id="GO:0004519">
    <property type="term" value="F:endonuclease activity"/>
    <property type="evidence" value="ECO:0007669"/>
    <property type="project" value="UniProtKB-KW"/>
</dbReference>
<gene>
    <name evidence="19" type="ORF">O181_071792</name>
</gene>
<keyword evidence="7" id="KW-0378">Hydrolase</keyword>
<evidence type="ECO:0000256" key="13">
    <source>
        <dbReference type="ARBA" id="ARBA00023172"/>
    </source>
</evidence>
<evidence type="ECO:0000256" key="2">
    <source>
        <dbReference type="ARBA" id="ARBA00022664"/>
    </source>
</evidence>
<evidence type="ECO:0000256" key="5">
    <source>
        <dbReference type="ARBA" id="ARBA00022723"/>
    </source>
</evidence>
<protein>
    <recommendedName>
        <fullName evidence="21">Integrase catalytic domain-containing protein</fullName>
    </recommendedName>
</protein>
<evidence type="ECO:0000256" key="11">
    <source>
        <dbReference type="ARBA" id="ARBA00022918"/>
    </source>
</evidence>
<dbReference type="GO" id="GO:0003887">
    <property type="term" value="F:DNA-directed DNA polymerase activity"/>
    <property type="evidence" value="ECO:0007669"/>
    <property type="project" value="UniProtKB-KW"/>
</dbReference>
<evidence type="ECO:0000259" key="18">
    <source>
        <dbReference type="PROSITE" id="PS50994"/>
    </source>
</evidence>
<keyword evidence="16" id="KW-0863">Zinc-finger</keyword>
<dbReference type="GO" id="GO:0032196">
    <property type="term" value="P:transposition"/>
    <property type="evidence" value="ECO:0007669"/>
    <property type="project" value="UniProtKB-KW"/>
</dbReference>
<dbReference type="Gene3D" id="3.30.420.10">
    <property type="entry name" value="Ribonuclease H-like superfamily/Ribonuclease H"/>
    <property type="match status" value="1"/>
</dbReference>
<evidence type="ECO:0000256" key="8">
    <source>
        <dbReference type="ARBA" id="ARBA00022842"/>
    </source>
</evidence>
<sequence length="365" mass="40914">MSLAEERVSKDGERTHHHLIELEEKKRNVMQLGDQWLTARHPCFYCGGIGHWSPNCPIKAKAEQVGSKRENQSSIASIGVVPALENGEALLDSGATHSVQCFNVEGVGTVRLKTPHRVITLTNVLYLSINPILAGTQPPPPINLATRPSSINGSIGILWHWQIGHLSLRNLKRLHKYNAVQGLPPVIHDDIPVCHGCSISKSNHHPISTPSCKHIKNPGDLIVAYLMGPLPISHDQMKYVLTIQDFHSRLTAVIPLRDKTKAKSQLINWITRFTTATSFHVKCIRTDNGSEFKNATLYTFLTQHGIAHETSIPYEHHQNGRIECTNQTILEIARTLLILVRIPVALWLFAFKHTAYIFNQMVHFD</sequence>
<keyword evidence="3" id="KW-0548">Nucleotidyltransferase</keyword>
<evidence type="ECO:0000256" key="3">
    <source>
        <dbReference type="ARBA" id="ARBA00022695"/>
    </source>
</evidence>
<dbReference type="PROSITE" id="PS50994">
    <property type="entry name" value="INTEGRASE"/>
    <property type="match status" value="1"/>
</dbReference>
<keyword evidence="8" id="KW-0460">Magnesium</keyword>
<keyword evidence="13" id="KW-0233">DNA recombination</keyword>
<comment type="caution">
    <text evidence="19">The sequence shown here is derived from an EMBL/GenBank/DDBJ whole genome shotgun (WGS) entry which is preliminary data.</text>
</comment>
<dbReference type="GO" id="GO:0003964">
    <property type="term" value="F:RNA-directed DNA polymerase activity"/>
    <property type="evidence" value="ECO:0007669"/>
    <property type="project" value="UniProtKB-KW"/>
</dbReference>
<dbReference type="GO" id="GO:0006397">
    <property type="term" value="P:mRNA processing"/>
    <property type="evidence" value="ECO:0007669"/>
    <property type="project" value="UniProtKB-KW"/>
</dbReference>
<dbReference type="PANTHER" id="PTHR42648">
    <property type="entry name" value="TRANSPOSASE, PUTATIVE-RELATED"/>
    <property type="match status" value="1"/>
</dbReference>
<dbReference type="GO" id="GO:0003723">
    <property type="term" value="F:RNA binding"/>
    <property type="evidence" value="ECO:0007669"/>
    <property type="project" value="UniProtKB-KW"/>
</dbReference>
<evidence type="ECO:0000256" key="7">
    <source>
        <dbReference type="ARBA" id="ARBA00022801"/>
    </source>
</evidence>
<dbReference type="InterPro" id="IPR036397">
    <property type="entry name" value="RNaseH_sf"/>
</dbReference>
<feature type="domain" description="CCHC-type" evidence="17">
    <location>
        <begin position="43"/>
        <end position="57"/>
    </location>
</feature>
<name>A0A9Q3I9I4_9BASI</name>
<evidence type="ECO:0000313" key="20">
    <source>
        <dbReference type="Proteomes" id="UP000765509"/>
    </source>
</evidence>
<dbReference type="GO" id="GO:0016787">
    <property type="term" value="F:hydrolase activity"/>
    <property type="evidence" value="ECO:0007669"/>
    <property type="project" value="UniProtKB-KW"/>
</dbReference>
<dbReference type="PROSITE" id="PS50158">
    <property type="entry name" value="ZF_CCHC"/>
    <property type="match status" value="1"/>
</dbReference>
<reference evidence="19" key="1">
    <citation type="submission" date="2021-03" db="EMBL/GenBank/DDBJ databases">
        <title>Draft genome sequence of rust myrtle Austropuccinia psidii MF-1, a brazilian biotype.</title>
        <authorList>
            <person name="Quecine M.C."/>
            <person name="Pachon D.M.R."/>
            <person name="Bonatelli M.L."/>
            <person name="Correr F.H."/>
            <person name="Franceschini L.M."/>
            <person name="Leite T.F."/>
            <person name="Margarido G.R.A."/>
            <person name="Almeida C.A."/>
            <person name="Ferrarezi J.A."/>
            <person name="Labate C.A."/>
        </authorList>
    </citation>
    <scope>NUCLEOTIDE SEQUENCE</scope>
    <source>
        <strain evidence="19">MF-1</strain>
    </source>
</reference>
<keyword evidence="11" id="KW-0695">RNA-directed DNA polymerase</keyword>
<dbReference type="InterPro" id="IPR036875">
    <property type="entry name" value="Znf_CCHC_sf"/>
</dbReference>
<dbReference type="GO" id="GO:0005634">
    <property type="term" value="C:nucleus"/>
    <property type="evidence" value="ECO:0007669"/>
    <property type="project" value="UniProtKB-ARBA"/>
</dbReference>
<dbReference type="InterPro" id="IPR001584">
    <property type="entry name" value="Integrase_cat-core"/>
</dbReference>
<dbReference type="Pfam" id="PF00098">
    <property type="entry name" value="zf-CCHC"/>
    <property type="match status" value="1"/>
</dbReference>
<dbReference type="InterPro" id="IPR039537">
    <property type="entry name" value="Retrotran_Ty1/copia-like"/>
</dbReference>
<dbReference type="InterPro" id="IPR025724">
    <property type="entry name" value="GAG-pre-integrase_dom"/>
</dbReference>
<dbReference type="InterPro" id="IPR012337">
    <property type="entry name" value="RNaseH-like_sf"/>
</dbReference>
<dbReference type="Pfam" id="PF13976">
    <property type="entry name" value="gag_pre-integrs"/>
    <property type="match status" value="1"/>
</dbReference>
<keyword evidence="12" id="KW-0239">DNA-directed DNA polymerase</keyword>
<dbReference type="AlphaFoldDB" id="A0A9Q3I9I4"/>
<dbReference type="GO" id="GO:0006310">
    <property type="term" value="P:DNA recombination"/>
    <property type="evidence" value="ECO:0007669"/>
    <property type="project" value="UniProtKB-KW"/>
</dbReference>
<evidence type="ECO:0000256" key="4">
    <source>
        <dbReference type="ARBA" id="ARBA00022722"/>
    </source>
</evidence>
<evidence type="ECO:0000256" key="16">
    <source>
        <dbReference type="PROSITE-ProRule" id="PRU00047"/>
    </source>
</evidence>
<dbReference type="PANTHER" id="PTHR42648:SF11">
    <property type="entry name" value="TRANSPOSON TY4-P GAG-POL POLYPROTEIN"/>
    <property type="match status" value="1"/>
</dbReference>
<dbReference type="SUPFAM" id="SSF57756">
    <property type="entry name" value="Retrovirus zinc finger-like domains"/>
    <property type="match status" value="1"/>
</dbReference>
<keyword evidence="12" id="KW-0808">Transferase</keyword>